<evidence type="ECO:0000313" key="3">
    <source>
        <dbReference type="EMBL" id="SMP79832.1"/>
    </source>
</evidence>
<dbReference type="Proteomes" id="UP001158049">
    <property type="component" value="Unassembled WGS sequence"/>
</dbReference>
<accession>A0ABY1QTK4</accession>
<feature type="chain" id="PRO_5046249270" evidence="1">
    <location>
        <begin position="28"/>
        <end position="147"/>
    </location>
</feature>
<feature type="domain" description="CHRD" evidence="2">
    <location>
        <begin position="32"/>
        <end position="147"/>
    </location>
</feature>
<evidence type="ECO:0000313" key="4">
    <source>
        <dbReference type="Proteomes" id="UP001158049"/>
    </source>
</evidence>
<dbReference type="InterPro" id="IPR010895">
    <property type="entry name" value="CHRD"/>
</dbReference>
<keyword evidence="4" id="KW-1185">Reference proteome</keyword>
<sequence>MHYFSKTVRLASAAAIVLLAAACSSMGGGGGITEKTSPALTGAQEVPPVSTSASGRSTISVASDRSVSGAVIVTGMEPTMAHIHQGARGANGPVVVPLVKTAPMTFSVPAGAKLTDAQYEALKEGKLYLNVHSAAYPGGEVRLQMAP</sequence>
<dbReference type="SMART" id="SM00754">
    <property type="entry name" value="CHRD"/>
    <property type="match status" value="1"/>
</dbReference>
<evidence type="ECO:0000259" key="2">
    <source>
        <dbReference type="PROSITE" id="PS50933"/>
    </source>
</evidence>
<reference evidence="3 4" key="1">
    <citation type="submission" date="2017-05" db="EMBL/GenBank/DDBJ databases">
        <authorList>
            <person name="Varghese N."/>
            <person name="Submissions S."/>
        </authorList>
    </citation>
    <scope>NUCLEOTIDE SEQUENCE [LARGE SCALE GENOMIC DNA]</scope>
    <source>
        <strain evidence="3 4">DSM 26001</strain>
    </source>
</reference>
<dbReference type="RefSeq" id="WP_283445346.1">
    <property type="nucleotide sequence ID" value="NZ_FXUL01000033.1"/>
</dbReference>
<dbReference type="PROSITE" id="PS50933">
    <property type="entry name" value="CHRD"/>
    <property type="match status" value="1"/>
</dbReference>
<comment type="caution">
    <text evidence="3">The sequence shown here is derived from an EMBL/GenBank/DDBJ whole genome shotgun (WGS) entry which is preliminary data.</text>
</comment>
<dbReference type="EMBL" id="FXUL01000033">
    <property type="protein sequence ID" value="SMP79832.1"/>
    <property type="molecule type" value="Genomic_DNA"/>
</dbReference>
<keyword evidence="1" id="KW-0732">Signal</keyword>
<evidence type="ECO:0000256" key="1">
    <source>
        <dbReference type="SAM" id="SignalP"/>
    </source>
</evidence>
<proteinExistence type="predicted"/>
<gene>
    <name evidence="3" type="ORF">SAMN06295970_1333</name>
</gene>
<organism evidence="3 4">
    <name type="scientific">Noviherbaspirillum suwonense</name>
    <dbReference type="NCBI Taxonomy" id="1224511"/>
    <lineage>
        <taxon>Bacteria</taxon>
        <taxon>Pseudomonadati</taxon>
        <taxon>Pseudomonadota</taxon>
        <taxon>Betaproteobacteria</taxon>
        <taxon>Burkholderiales</taxon>
        <taxon>Oxalobacteraceae</taxon>
        <taxon>Noviherbaspirillum</taxon>
    </lineage>
</organism>
<feature type="signal peptide" evidence="1">
    <location>
        <begin position="1"/>
        <end position="27"/>
    </location>
</feature>
<dbReference type="Pfam" id="PF07452">
    <property type="entry name" value="CHRD"/>
    <property type="match status" value="1"/>
</dbReference>
<protein>
    <submittedName>
        <fullName evidence="3">CHRD domain-containing protein</fullName>
    </submittedName>
</protein>
<dbReference type="PROSITE" id="PS51257">
    <property type="entry name" value="PROKAR_LIPOPROTEIN"/>
    <property type="match status" value="1"/>
</dbReference>
<name>A0ABY1QTK4_9BURK</name>